<accession>A0A1G8XVZ3</accession>
<dbReference type="AlphaFoldDB" id="A0A1G8XVZ3"/>
<reference evidence="2 3" key="1">
    <citation type="submission" date="2016-10" db="EMBL/GenBank/DDBJ databases">
        <authorList>
            <person name="de Groot N.N."/>
        </authorList>
    </citation>
    <scope>NUCLEOTIDE SEQUENCE [LARGE SCALE GENOMIC DNA]</scope>
    <source>
        <strain evidence="2 3">CGMCC 4.5727</strain>
    </source>
</reference>
<evidence type="ECO:0000256" key="1">
    <source>
        <dbReference type="SAM" id="MobiDB-lite"/>
    </source>
</evidence>
<keyword evidence="3" id="KW-1185">Reference proteome</keyword>
<name>A0A1G8XVZ3_9ACTN</name>
<sequence length="41" mass="4137">MSADGGSPRSAPQVGGGFDLPVPRVSGGRTDGTYPPRTPHT</sequence>
<dbReference type="EMBL" id="FNFF01000003">
    <property type="protein sequence ID" value="SDJ94667.1"/>
    <property type="molecule type" value="Genomic_DNA"/>
</dbReference>
<evidence type="ECO:0000313" key="3">
    <source>
        <dbReference type="Proteomes" id="UP000199155"/>
    </source>
</evidence>
<proteinExistence type="predicted"/>
<feature type="region of interest" description="Disordered" evidence="1">
    <location>
        <begin position="1"/>
        <end position="41"/>
    </location>
</feature>
<dbReference type="Proteomes" id="UP000199155">
    <property type="component" value="Unassembled WGS sequence"/>
</dbReference>
<organism evidence="2 3">
    <name type="scientific">Streptomyces indicus</name>
    <dbReference type="NCBI Taxonomy" id="417292"/>
    <lineage>
        <taxon>Bacteria</taxon>
        <taxon>Bacillati</taxon>
        <taxon>Actinomycetota</taxon>
        <taxon>Actinomycetes</taxon>
        <taxon>Kitasatosporales</taxon>
        <taxon>Streptomycetaceae</taxon>
        <taxon>Streptomyces</taxon>
    </lineage>
</organism>
<protein>
    <submittedName>
        <fullName evidence="2">Uncharacterized protein</fullName>
    </submittedName>
</protein>
<dbReference type="STRING" id="417292.SAMN05421806_103435"/>
<evidence type="ECO:0000313" key="2">
    <source>
        <dbReference type="EMBL" id="SDJ94667.1"/>
    </source>
</evidence>
<gene>
    <name evidence="2" type="ORF">SAMN05421806_103435</name>
</gene>